<dbReference type="AlphaFoldDB" id="A0A381V2J0"/>
<dbReference type="SUPFAM" id="SSF48013">
    <property type="entry name" value="NusB-like"/>
    <property type="match status" value="1"/>
</dbReference>
<dbReference type="InterPro" id="IPR001678">
    <property type="entry name" value="MeTrfase_RsmB-F_NOP2_dom"/>
</dbReference>
<sequence>MVRNRYYNSFSVSQNDINRSLVLSNEVVRWRRKLDYWIQRNLNKPRKSLNRKALIILRLGYYEILIDKTIPIYAAVNSWVELSKHVLNNKLIGLINAVLRKSTVINPKEKDANQSIGSWYSYPDWLINSWINKYDEKSTNKLCDWFNKPAYTDLRIHSDYEKIKKYLSRLEIEFKLSPHSNRFIRIQSDLNKIISSSYFDTGKINVQGRGAGAVVELLSPTPNSVVLDVCAAPGTKSLYIFEIMKKQGQLYCSDIDSDRILMGKTRAETLRFPIEWSCKDASIDSFPYADYILIDAPCTGTGVIGKNVDIRWRRKEGNATIMSFRQLKILQHMAKFLKPKGVIVYSTCSMEYEENWNVVESFLKLNNNFYLESGKSFVPNQWLNAEGCLETFPPRDKIDGMFAARIRKYD</sequence>
<accession>A0A381V2J0</accession>
<dbReference type="PROSITE" id="PS51686">
    <property type="entry name" value="SAM_MT_RSMB_NOP"/>
    <property type="match status" value="1"/>
</dbReference>
<dbReference type="PRINTS" id="PR02008">
    <property type="entry name" value="RCMTFAMILY"/>
</dbReference>
<evidence type="ECO:0000256" key="3">
    <source>
        <dbReference type="ARBA" id="ARBA00022691"/>
    </source>
</evidence>
<evidence type="ECO:0000256" key="4">
    <source>
        <dbReference type="ARBA" id="ARBA00022884"/>
    </source>
</evidence>
<evidence type="ECO:0000313" key="6">
    <source>
        <dbReference type="EMBL" id="SVA33867.1"/>
    </source>
</evidence>
<dbReference type="InterPro" id="IPR035926">
    <property type="entry name" value="NusB-like_sf"/>
</dbReference>
<organism evidence="6">
    <name type="scientific">marine metagenome</name>
    <dbReference type="NCBI Taxonomy" id="408172"/>
    <lineage>
        <taxon>unclassified sequences</taxon>
        <taxon>metagenomes</taxon>
        <taxon>ecological metagenomes</taxon>
    </lineage>
</organism>
<name>A0A381V2J0_9ZZZZ</name>
<proteinExistence type="predicted"/>
<dbReference type="InterPro" id="IPR023267">
    <property type="entry name" value="RCMT"/>
</dbReference>
<dbReference type="GO" id="GO:0003723">
    <property type="term" value="F:RNA binding"/>
    <property type="evidence" value="ECO:0007669"/>
    <property type="project" value="UniProtKB-KW"/>
</dbReference>
<dbReference type="SUPFAM" id="SSF53335">
    <property type="entry name" value="S-adenosyl-L-methionine-dependent methyltransferases"/>
    <property type="match status" value="1"/>
</dbReference>
<dbReference type="Gene3D" id="1.10.940.10">
    <property type="entry name" value="NusB-like"/>
    <property type="match status" value="1"/>
</dbReference>
<keyword evidence="3" id="KW-0949">S-adenosyl-L-methionine</keyword>
<dbReference type="InterPro" id="IPR006027">
    <property type="entry name" value="NusB_RsmB_TIM44"/>
</dbReference>
<reference evidence="6" key="1">
    <citation type="submission" date="2018-05" db="EMBL/GenBank/DDBJ databases">
        <authorList>
            <person name="Lanie J.A."/>
            <person name="Ng W.-L."/>
            <person name="Kazmierczak K.M."/>
            <person name="Andrzejewski T.M."/>
            <person name="Davidsen T.M."/>
            <person name="Wayne K.J."/>
            <person name="Tettelin H."/>
            <person name="Glass J.I."/>
            <person name="Rusch D."/>
            <person name="Podicherti R."/>
            <person name="Tsui H.-C.T."/>
            <person name="Winkler M.E."/>
        </authorList>
    </citation>
    <scope>NUCLEOTIDE SEQUENCE</scope>
</reference>
<evidence type="ECO:0000256" key="1">
    <source>
        <dbReference type="ARBA" id="ARBA00022603"/>
    </source>
</evidence>
<dbReference type="EMBL" id="UINC01007534">
    <property type="protein sequence ID" value="SVA33867.1"/>
    <property type="molecule type" value="Genomic_DNA"/>
</dbReference>
<keyword evidence="4" id="KW-0694">RNA-binding</keyword>
<dbReference type="GO" id="GO:0006355">
    <property type="term" value="P:regulation of DNA-templated transcription"/>
    <property type="evidence" value="ECO:0007669"/>
    <property type="project" value="InterPro"/>
</dbReference>
<dbReference type="GO" id="GO:0008173">
    <property type="term" value="F:RNA methyltransferase activity"/>
    <property type="evidence" value="ECO:0007669"/>
    <property type="project" value="InterPro"/>
</dbReference>
<dbReference type="PANTHER" id="PTHR22807">
    <property type="entry name" value="NOP2 YEAST -RELATED NOL1/NOP2/FMU SUN DOMAIN-CONTAINING"/>
    <property type="match status" value="1"/>
</dbReference>
<keyword evidence="1" id="KW-0489">Methyltransferase</keyword>
<dbReference type="Pfam" id="PF01029">
    <property type="entry name" value="NusB"/>
    <property type="match status" value="1"/>
</dbReference>
<dbReference type="PANTHER" id="PTHR22807:SF61">
    <property type="entry name" value="NOL1_NOP2_SUN FAMILY PROTEIN _ ANTITERMINATION NUSB DOMAIN-CONTAINING PROTEIN"/>
    <property type="match status" value="1"/>
</dbReference>
<dbReference type="InterPro" id="IPR049560">
    <property type="entry name" value="MeTrfase_RsmB-F_NOP2_cat"/>
</dbReference>
<dbReference type="Gene3D" id="3.30.70.1170">
    <property type="entry name" value="Sun protein, domain 3"/>
    <property type="match status" value="1"/>
</dbReference>
<feature type="domain" description="SAM-dependent MTase RsmB/NOP-type" evidence="5">
    <location>
        <begin position="142"/>
        <end position="409"/>
    </location>
</feature>
<keyword evidence="2" id="KW-0808">Transferase</keyword>
<evidence type="ECO:0000256" key="2">
    <source>
        <dbReference type="ARBA" id="ARBA00022679"/>
    </source>
</evidence>
<dbReference type="Pfam" id="PF22458">
    <property type="entry name" value="RsmF-B_ferredox"/>
    <property type="match status" value="1"/>
</dbReference>
<evidence type="ECO:0000259" key="5">
    <source>
        <dbReference type="PROSITE" id="PS51686"/>
    </source>
</evidence>
<gene>
    <name evidence="6" type="ORF">METZ01_LOCUS86721</name>
</gene>
<dbReference type="Pfam" id="PF01189">
    <property type="entry name" value="Methyltr_RsmB-F"/>
    <property type="match status" value="1"/>
</dbReference>
<dbReference type="Gene3D" id="3.40.50.150">
    <property type="entry name" value="Vaccinia Virus protein VP39"/>
    <property type="match status" value="1"/>
</dbReference>
<dbReference type="InterPro" id="IPR054728">
    <property type="entry name" value="RsmB-like_ferredoxin"/>
</dbReference>
<dbReference type="InterPro" id="IPR029063">
    <property type="entry name" value="SAM-dependent_MTases_sf"/>
</dbReference>
<dbReference type="GO" id="GO:0001510">
    <property type="term" value="P:RNA methylation"/>
    <property type="evidence" value="ECO:0007669"/>
    <property type="project" value="InterPro"/>
</dbReference>
<protein>
    <recommendedName>
        <fullName evidence="5">SAM-dependent MTase RsmB/NOP-type domain-containing protein</fullName>
    </recommendedName>
</protein>